<feature type="domain" description="PRC-barrel" evidence="1">
    <location>
        <begin position="17"/>
        <end position="86"/>
    </location>
</feature>
<evidence type="ECO:0000259" key="1">
    <source>
        <dbReference type="Pfam" id="PF05239"/>
    </source>
</evidence>
<dbReference type="RefSeq" id="WP_184493100.1">
    <property type="nucleotide sequence ID" value="NZ_JACIJO010000001.1"/>
</dbReference>
<reference evidence="2 3" key="1">
    <citation type="submission" date="2020-08" db="EMBL/GenBank/DDBJ databases">
        <title>Genomic Encyclopedia of Type Strains, Phase IV (KMG-IV): sequencing the most valuable type-strain genomes for metagenomic binning, comparative biology and taxonomic classification.</title>
        <authorList>
            <person name="Goeker M."/>
        </authorList>
    </citation>
    <scope>NUCLEOTIDE SEQUENCE [LARGE SCALE GENOMIC DNA]</scope>
    <source>
        <strain evidence="2 3">DSM 102044</strain>
    </source>
</reference>
<dbReference type="Proteomes" id="UP000588604">
    <property type="component" value="Unassembled WGS sequence"/>
</dbReference>
<comment type="caution">
    <text evidence="2">The sequence shown here is derived from an EMBL/GenBank/DDBJ whole genome shotgun (WGS) entry which is preliminary data.</text>
</comment>
<accession>A0A841ME99</accession>
<dbReference type="SUPFAM" id="SSF50346">
    <property type="entry name" value="PRC-barrel domain"/>
    <property type="match status" value="1"/>
</dbReference>
<dbReference type="InterPro" id="IPR011033">
    <property type="entry name" value="PRC_barrel-like_sf"/>
</dbReference>
<name>A0A841ME99_9BACT</name>
<organism evidence="2 3">
    <name type="scientific">Algoriphagus iocasae</name>
    <dbReference type="NCBI Taxonomy" id="1836499"/>
    <lineage>
        <taxon>Bacteria</taxon>
        <taxon>Pseudomonadati</taxon>
        <taxon>Bacteroidota</taxon>
        <taxon>Cytophagia</taxon>
        <taxon>Cytophagales</taxon>
        <taxon>Cyclobacteriaceae</taxon>
        <taxon>Algoriphagus</taxon>
    </lineage>
</organism>
<dbReference type="EMBL" id="JACIJO010000001">
    <property type="protein sequence ID" value="MBB6325093.1"/>
    <property type="molecule type" value="Genomic_DNA"/>
</dbReference>
<dbReference type="Gene3D" id="2.30.30.240">
    <property type="entry name" value="PRC-barrel domain"/>
    <property type="match status" value="1"/>
</dbReference>
<dbReference type="PANTHER" id="PTHR36505">
    <property type="entry name" value="BLR1072 PROTEIN"/>
    <property type="match status" value="1"/>
</dbReference>
<gene>
    <name evidence="2" type="ORF">FHS59_000708</name>
</gene>
<keyword evidence="3" id="KW-1185">Reference proteome</keyword>
<dbReference type="PANTHER" id="PTHR36505:SF1">
    <property type="entry name" value="BLR1072 PROTEIN"/>
    <property type="match status" value="1"/>
</dbReference>
<evidence type="ECO:0000313" key="3">
    <source>
        <dbReference type="Proteomes" id="UP000588604"/>
    </source>
</evidence>
<protein>
    <submittedName>
        <fullName evidence="2">Sporulation protein YlmC with PRC-barrel domain</fullName>
    </submittedName>
</protein>
<sequence length="124" mass="14260">MNTDYHFPISSSTTSECTIKTARDEKVGKIKDIMIDTETGDVVYVVLAVDEGFLNLGSKLLALPWQAFHFHTQQKDVIIVNVEKEKLENAPGFDKDNWPSGPQHEFIEDLHTYYGFERRRVPFI</sequence>
<evidence type="ECO:0000313" key="2">
    <source>
        <dbReference type="EMBL" id="MBB6325093.1"/>
    </source>
</evidence>
<dbReference type="InterPro" id="IPR027275">
    <property type="entry name" value="PRC-brl_dom"/>
</dbReference>
<dbReference type="Pfam" id="PF05239">
    <property type="entry name" value="PRC"/>
    <property type="match status" value="1"/>
</dbReference>
<dbReference type="AlphaFoldDB" id="A0A841ME99"/>
<proteinExistence type="predicted"/>